<evidence type="ECO:0000313" key="4">
    <source>
        <dbReference type="EMBL" id="KAH6821665.1"/>
    </source>
</evidence>
<evidence type="ECO:0000313" key="5">
    <source>
        <dbReference type="Proteomes" id="UP001190926"/>
    </source>
</evidence>
<organism evidence="4 5">
    <name type="scientific">Perilla frutescens var. hirtella</name>
    <name type="common">Perilla citriodora</name>
    <name type="synonym">Perilla setoyensis</name>
    <dbReference type="NCBI Taxonomy" id="608512"/>
    <lineage>
        <taxon>Eukaryota</taxon>
        <taxon>Viridiplantae</taxon>
        <taxon>Streptophyta</taxon>
        <taxon>Embryophyta</taxon>
        <taxon>Tracheophyta</taxon>
        <taxon>Spermatophyta</taxon>
        <taxon>Magnoliopsida</taxon>
        <taxon>eudicotyledons</taxon>
        <taxon>Gunneridae</taxon>
        <taxon>Pentapetalae</taxon>
        <taxon>asterids</taxon>
        <taxon>lamiids</taxon>
        <taxon>Lamiales</taxon>
        <taxon>Lamiaceae</taxon>
        <taxon>Nepetoideae</taxon>
        <taxon>Elsholtzieae</taxon>
        <taxon>Perilla</taxon>
    </lineage>
</organism>
<comment type="caution">
    <text evidence="4">The sequence shown here is derived from an EMBL/GenBank/DDBJ whole genome shotgun (WGS) entry which is preliminary data.</text>
</comment>
<dbReference type="Proteomes" id="UP001190926">
    <property type="component" value="Unassembled WGS sequence"/>
</dbReference>
<name>A0AAD4P0I5_PERFH</name>
<reference evidence="4 5" key="1">
    <citation type="journal article" date="2021" name="Nat. Commun.">
        <title>Incipient diploidization of the medicinal plant Perilla within 10,000 years.</title>
        <authorList>
            <person name="Zhang Y."/>
            <person name="Shen Q."/>
            <person name="Leng L."/>
            <person name="Zhang D."/>
            <person name="Chen S."/>
            <person name="Shi Y."/>
            <person name="Ning Z."/>
            <person name="Chen S."/>
        </authorList>
    </citation>
    <scope>NUCLEOTIDE SEQUENCE [LARGE SCALE GENOMIC DNA]</scope>
    <source>
        <strain evidence="5">cv. PC099</strain>
    </source>
</reference>
<keyword evidence="5" id="KW-1185">Reference proteome</keyword>
<gene>
    <name evidence="4" type="ORF">C2S53_018858</name>
</gene>
<dbReference type="EMBL" id="SDAM02001963">
    <property type="protein sequence ID" value="KAH6821665.1"/>
    <property type="molecule type" value="Genomic_DNA"/>
</dbReference>
<feature type="region of interest" description="Disordered" evidence="2">
    <location>
        <begin position="216"/>
        <end position="248"/>
    </location>
</feature>
<dbReference type="PANTHER" id="PTHR33155:SF4">
    <property type="entry name" value="PROTEIN FANTASTIC FOUR 3"/>
    <property type="match status" value="1"/>
</dbReference>
<dbReference type="Pfam" id="PF11250">
    <property type="entry name" value="FAF"/>
    <property type="match status" value="1"/>
</dbReference>
<accession>A0AAD4P0I5</accession>
<dbReference type="InterPro" id="IPR046431">
    <property type="entry name" value="FAF_dom"/>
</dbReference>
<protein>
    <recommendedName>
        <fullName evidence="3">FAF domain-containing protein</fullName>
    </recommendedName>
</protein>
<evidence type="ECO:0000259" key="3">
    <source>
        <dbReference type="Pfam" id="PF11250"/>
    </source>
</evidence>
<dbReference type="AlphaFoldDB" id="A0AAD4P0I5"/>
<feature type="domain" description="FAF" evidence="3">
    <location>
        <begin position="161"/>
        <end position="213"/>
    </location>
</feature>
<dbReference type="PANTHER" id="PTHR33155">
    <property type="entry name" value="FANTASTIC FOUR-LIKE PROTEIN (DUF3049)"/>
    <property type="match status" value="1"/>
</dbReference>
<evidence type="ECO:0000256" key="1">
    <source>
        <dbReference type="ARBA" id="ARBA00008690"/>
    </source>
</evidence>
<evidence type="ECO:0000256" key="2">
    <source>
        <dbReference type="SAM" id="MobiDB-lite"/>
    </source>
</evidence>
<proteinExistence type="inferred from homology"/>
<comment type="similarity">
    <text evidence="1">Belongs to the fantastic four family.</text>
</comment>
<feature type="compositionally biased region" description="Acidic residues" evidence="2">
    <location>
        <begin position="222"/>
        <end position="248"/>
    </location>
</feature>
<sequence length="299" mass="33373">MSTIVCQNLVSCFESQLTETTTTLKLKVAAAPPPAAMDFNRKPVSEYDHSPRTLEFGNWGFLQTNSKESMDKDCCYTHKNSSFSKLSPKSLQLCTENLGSETGSDTISDCSSIFSASPPLSPTSNSGEDHKTVVLDDWKLQKIKSPPANAHGKEACRNIKNFPPPLTTMSGSSSLQVRRHREGGRLIIEAVEGPFRNSYLQAERSDGRLKLCFTTATSSGGEEQEEEEEEEQENEDECAAEEEVEEPINEFELEKEEFDEEINLVEKFQRLSRCKEGGHGNKSLCSNWKPALWEWVATS</sequence>
<dbReference type="InterPro" id="IPR021410">
    <property type="entry name" value="FAF"/>
</dbReference>